<dbReference type="GO" id="GO:0004651">
    <property type="term" value="F:polynucleotide 5'-phosphatase activity"/>
    <property type="evidence" value="ECO:0007669"/>
    <property type="project" value="UniProtKB-UniRule"/>
</dbReference>
<comment type="function">
    <text evidence="8">First step of mRNA capping. Converts the 5'-triphosphate end of a nascent mRNA chain into a diphosphate end.</text>
</comment>
<dbReference type="InterPro" id="IPR033469">
    <property type="entry name" value="CYTH-like_dom_sf"/>
</dbReference>
<comment type="similarity">
    <text evidence="3 8">Belongs to the fungal TPase family.</text>
</comment>
<evidence type="ECO:0000313" key="10">
    <source>
        <dbReference type="EMBL" id="KKY19504.1"/>
    </source>
</evidence>
<dbReference type="Pfam" id="PF02940">
    <property type="entry name" value="mRNA_triPase"/>
    <property type="match status" value="1"/>
</dbReference>
<reference evidence="10 11" key="2">
    <citation type="submission" date="2015-05" db="EMBL/GenBank/DDBJ databases">
        <authorList>
            <person name="Morales-Cruz A."/>
            <person name="Amrine K.C."/>
            <person name="Cantu D."/>
        </authorList>
    </citation>
    <scope>NUCLEOTIDE SEQUENCE [LARGE SCALE GENOMIC DNA]</scope>
    <source>
        <strain evidence="10">UCRPC4</strain>
    </source>
</reference>
<feature type="domain" description="mRNA triphosphatase Cet1-like" evidence="9">
    <location>
        <begin position="91"/>
        <end position="326"/>
    </location>
</feature>
<comment type="cofactor">
    <cofactor evidence="1 8">
        <name>Mg(2+)</name>
        <dbReference type="ChEBI" id="CHEBI:18420"/>
    </cofactor>
</comment>
<dbReference type="InterPro" id="IPR004206">
    <property type="entry name" value="mRNA_triPase_Cet1"/>
</dbReference>
<dbReference type="InterPro" id="IPR037009">
    <property type="entry name" value="mRNA_triPase_Cet1_sf"/>
</dbReference>
<dbReference type="Gene3D" id="3.50.50.60">
    <property type="entry name" value="FAD/NAD(P)-binding domain"/>
    <property type="match status" value="1"/>
</dbReference>
<dbReference type="Proteomes" id="UP000053317">
    <property type="component" value="Unassembled WGS sequence"/>
</dbReference>
<evidence type="ECO:0000256" key="4">
    <source>
        <dbReference type="ARBA" id="ARBA00022664"/>
    </source>
</evidence>
<dbReference type="EC" id="3.6.1.74" evidence="8"/>
<dbReference type="PANTHER" id="PTHR28118">
    <property type="entry name" value="POLYNUCLEOTIDE 5'-TRIPHOSPHATASE-RELATED"/>
    <property type="match status" value="1"/>
</dbReference>
<dbReference type="SUPFAM" id="SSF55154">
    <property type="entry name" value="CYTH-like phosphatases"/>
    <property type="match status" value="1"/>
</dbReference>
<sequence>MHMKEIEKEVRVARAEKQKSGKFGGTARLLDRAQPAVATPQIKAEPELRSVKQETNGTAFEPLASAPAQAPSTATAAMPWEASIVNVEPYEDLTRFMCDKMFQIIGSADPPIGGAKFEIEGKLGEIQTHDEQSRLDMPVLTETLIAKDNLRLTRTRFESSMTVGDHKHLNEYLNSCLVRTQKEPNRQIMHYKHTQETDNFYDLSPSGREMLPDHIRKYLNPMFKPRVRITTDLATGMIVAKIIKSRIADFDVYNPRCKFDYRMSISIECPWDGPESHLIMVNEAEGRRGERQKDRMSYRHLAYQVDLTQVTYPQTQKKEHELEIEVAPDALRAEIQLARDGRSNMMSRDPEPAVSGDGSHITESATLTANSNVTDAGLPVEIQENEKTGAHKVIIAGCSYGGITALLSLLSLIDGEPVKNTTATAVPTGTRTIRGVEIIVIDERDGFFHTVGAPLAHVERSFSASFWKRFNVLKELQRPEVKFIRGSVQQVDPGSRTVSYTQSGSEEKQNSLSEYLSEALGHIDCIERAKEGGVVVIGGAEFKAKALQYLQEQGVEVILNQRPSVFPLDNGRSKIVFGDNTEMRPGYVFTAASKVYPSTGYLPAAALDEHGYVKITSNLSLSYNLPSPKAPLHDFAVGDIASWSGIRRAGAAMAMAKIAAINVYSSILSTEDPTRPLVLGEFPEVPPMMGLAVGKKAIGYGGPDSEYGIKFGEDVMADLFGKDLAWTSACSTLYP</sequence>
<accession>A0A0G2EAF6</accession>
<gene>
    <name evidence="10" type="ORF">UCRPC4_g04487</name>
</gene>
<dbReference type="AlphaFoldDB" id="A0A0G2EAF6"/>
<dbReference type="PANTHER" id="PTHR28118:SF1">
    <property type="entry name" value="POLYNUCLEOTIDE 5'-TRIPHOSPHATASE CTL1-RELATED"/>
    <property type="match status" value="1"/>
</dbReference>
<dbReference type="GO" id="GO:0031533">
    <property type="term" value="C:mRNA capping enzyme complex"/>
    <property type="evidence" value="ECO:0007669"/>
    <property type="project" value="UniProtKB-UniRule"/>
</dbReference>
<keyword evidence="4 8" id="KW-0507">mRNA processing</keyword>
<comment type="catalytic activity">
    <reaction evidence="7">
        <text>a 5'-end triphospho-ribonucleoside in mRNA + H2O = a 5'-end diphospho-ribonucleoside in mRNA + phosphate + H(+)</text>
        <dbReference type="Rhea" id="RHEA:67004"/>
        <dbReference type="Rhea" id="RHEA-COMP:17164"/>
        <dbReference type="Rhea" id="RHEA-COMP:17165"/>
        <dbReference type="ChEBI" id="CHEBI:15377"/>
        <dbReference type="ChEBI" id="CHEBI:15378"/>
        <dbReference type="ChEBI" id="CHEBI:43474"/>
        <dbReference type="ChEBI" id="CHEBI:167616"/>
        <dbReference type="ChEBI" id="CHEBI:167618"/>
        <dbReference type="EC" id="3.6.1.74"/>
    </reaction>
    <physiologicalReaction direction="left-to-right" evidence="7">
        <dbReference type="Rhea" id="RHEA:67005"/>
    </physiologicalReaction>
</comment>
<proteinExistence type="inferred from homology"/>
<dbReference type="EMBL" id="LCWF01000107">
    <property type="protein sequence ID" value="KKY19504.1"/>
    <property type="molecule type" value="Genomic_DNA"/>
</dbReference>
<keyword evidence="8" id="KW-0506">mRNA capping</keyword>
<evidence type="ECO:0000256" key="5">
    <source>
        <dbReference type="ARBA" id="ARBA00022801"/>
    </source>
</evidence>
<comment type="subcellular location">
    <subcellularLocation>
        <location evidence="2 8">Nucleus</location>
    </subcellularLocation>
</comment>
<evidence type="ECO:0000256" key="1">
    <source>
        <dbReference type="ARBA" id="ARBA00001946"/>
    </source>
</evidence>
<keyword evidence="6 8" id="KW-0539">Nucleus</keyword>
<organism evidence="10 11">
    <name type="scientific">Phaeomoniella chlamydospora</name>
    <name type="common">Phaeoacremonium chlamydosporum</name>
    <dbReference type="NCBI Taxonomy" id="158046"/>
    <lineage>
        <taxon>Eukaryota</taxon>
        <taxon>Fungi</taxon>
        <taxon>Dikarya</taxon>
        <taxon>Ascomycota</taxon>
        <taxon>Pezizomycotina</taxon>
        <taxon>Eurotiomycetes</taxon>
        <taxon>Chaetothyriomycetidae</taxon>
        <taxon>Phaeomoniellales</taxon>
        <taxon>Phaeomoniellaceae</taxon>
        <taxon>Phaeomoniella</taxon>
    </lineage>
</organism>
<keyword evidence="5 8" id="KW-0378">Hydrolase</keyword>
<keyword evidence="11" id="KW-1185">Reference proteome</keyword>
<evidence type="ECO:0000256" key="2">
    <source>
        <dbReference type="ARBA" id="ARBA00004123"/>
    </source>
</evidence>
<dbReference type="InterPro" id="IPR036188">
    <property type="entry name" value="FAD/NAD-bd_sf"/>
</dbReference>
<protein>
    <recommendedName>
        <fullName evidence="8">mRNA-capping enzyme subunit beta</fullName>
        <ecNumber evidence="8">3.6.1.74</ecNumber>
    </recommendedName>
    <alternativeName>
        <fullName evidence="8">mRNA 5'-phosphatase</fullName>
    </alternativeName>
    <alternativeName>
        <fullName evidence="8">mRNA 5'-triphosphate monophosphatase</fullName>
    </alternativeName>
</protein>
<dbReference type="InterPro" id="IPR040343">
    <property type="entry name" value="Cet1/Ctl1"/>
</dbReference>
<evidence type="ECO:0000256" key="6">
    <source>
        <dbReference type="ARBA" id="ARBA00023242"/>
    </source>
</evidence>
<evidence type="ECO:0000256" key="3">
    <source>
        <dbReference type="ARBA" id="ARBA00006345"/>
    </source>
</evidence>
<evidence type="ECO:0000256" key="7">
    <source>
        <dbReference type="ARBA" id="ARBA00047740"/>
    </source>
</evidence>
<comment type="subunit">
    <text evidence="8">Heterodimer. The mRNA-capping enzyme is composed of two separate chains alpha and beta, respectively a mRNA guanylyltransferase and an mRNA 5'-triphosphate monophosphatase.</text>
</comment>
<evidence type="ECO:0000259" key="9">
    <source>
        <dbReference type="Pfam" id="PF02940"/>
    </source>
</evidence>
<dbReference type="OrthoDB" id="272147at2759"/>
<name>A0A0G2EAF6_PHACM</name>
<dbReference type="GO" id="GO:0006370">
    <property type="term" value="P:7-methylguanosine mRNA capping"/>
    <property type="evidence" value="ECO:0007669"/>
    <property type="project" value="UniProtKB-UniRule"/>
</dbReference>
<evidence type="ECO:0000313" key="11">
    <source>
        <dbReference type="Proteomes" id="UP000053317"/>
    </source>
</evidence>
<comment type="caution">
    <text evidence="10">The sequence shown here is derived from an EMBL/GenBank/DDBJ whole genome shotgun (WGS) entry which is preliminary data.</text>
</comment>
<evidence type="ECO:0000256" key="8">
    <source>
        <dbReference type="RuleBase" id="RU367053"/>
    </source>
</evidence>
<reference evidence="10 11" key="1">
    <citation type="submission" date="2015-05" db="EMBL/GenBank/DDBJ databases">
        <title>Distinctive expansion of gene families associated with plant cell wall degradation and secondary metabolism in the genomes of grapevine trunk pathogens.</title>
        <authorList>
            <person name="Lawrence D.P."/>
            <person name="Travadon R."/>
            <person name="Rolshausen P.E."/>
            <person name="Baumgartner K."/>
        </authorList>
    </citation>
    <scope>NUCLEOTIDE SEQUENCE [LARGE SCALE GENOMIC DNA]</scope>
    <source>
        <strain evidence="10">UCRPC4</strain>
    </source>
</reference>
<dbReference type="GO" id="GO:0140818">
    <property type="term" value="F:mRNA 5'-triphosphate monophosphatase activity"/>
    <property type="evidence" value="ECO:0007669"/>
    <property type="project" value="UniProtKB-EC"/>
</dbReference>
<dbReference type="CDD" id="cd07470">
    <property type="entry name" value="CYTH-like_mRNA_RTPase"/>
    <property type="match status" value="1"/>
</dbReference>
<dbReference type="Gene3D" id="3.20.100.10">
    <property type="entry name" value="mRNA triphosphatase Cet1-like"/>
    <property type="match status" value="1"/>
</dbReference>
<dbReference type="SUPFAM" id="SSF51905">
    <property type="entry name" value="FAD/NAD(P)-binding domain"/>
    <property type="match status" value="1"/>
</dbReference>